<evidence type="ECO:0000256" key="1">
    <source>
        <dbReference type="SAM" id="Coils"/>
    </source>
</evidence>
<organism evidence="3 4">
    <name type="scientific">Rhynocoris fuscipes</name>
    <dbReference type="NCBI Taxonomy" id="488301"/>
    <lineage>
        <taxon>Eukaryota</taxon>
        <taxon>Metazoa</taxon>
        <taxon>Ecdysozoa</taxon>
        <taxon>Arthropoda</taxon>
        <taxon>Hexapoda</taxon>
        <taxon>Insecta</taxon>
        <taxon>Pterygota</taxon>
        <taxon>Neoptera</taxon>
        <taxon>Paraneoptera</taxon>
        <taxon>Hemiptera</taxon>
        <taxon>Heteroptera</taxon>
        <taxon>Panheteroptera</taxon>
        <taxon>Cimicomorpha</taxon>
        <taxon>Reduviidae</taxon>
        <taxon>Harpactorinae</taxon>
        <taxon>Harpactorini</taxon>
        <taxon>Rhynocoris</taxon>
    </lineage>
</organism>
<dbReference type="Proteomes" id="UP001461498">
    <property type="component" value="Unassembled WGS sequence"/>
</dbReference>
<proteinExistence type="predicted"/>
<keyword evidence="1" id="KW-0175">Coiled coil</keyword>
<keyword evidence="4" id="KW-1185">Reference proteome</keyword>
<feature type="coiled-coil region" evidence="1">
    <location>
        <begin position="97"/>
        <end position="135"/>
    </location>
</feature>
<evidence type="ECO:0000256" key="2">
    <source>
        <dbReference type="SAM" id="MobiDB-lite"/>
    </source>
</evidence>
<evidence type="ECO:0000313" key="3">
    <source>
        <dbReference type="EMBL" id="KAK9504024.1"/>
    </source>
</evidence>
<reference evidence="3 4" key="1">
    <citation type="submission" date="2022-12" db="EMBL/GenBank/DDBJ databases">
        <title>Chromosome-level genome assembly of true bugs.</title>
        <authorList>
            <person name="Ma L."/>
            <person name="Li H."/>
        </authorList>
    </citation>
    <scope>NUCLEOTIDE SEQUENCE [LARGE SCALE GENOMIC DNA]</scope>
    <source>
        <strain evidence="3">Lab_2022b</strain>
    </source>
</reference>
<evidence type="ECO:0000313" key="4">
    <source>
        <dbReference type="Proteomes" id="UP001461498"/>
    </source>
</evidence>
<dbReference type="AlphaFoldDB" id="A0AAW1D615"/>
<dbReference type="EMBL" id="JAPXFL010000007">
    <property type="protein sequence ID" value="KAK9504024.1"/>
    <property type="molecule type" value="Genomic_DNA"/>
</dbReference>
<protein>
    <submittedName>
        <fullName evidence="3">Uncharacterized protein</fullName>
    </submittedName>
</protein>
<sequence>MDSSVFKSKARMVVRTVFRGRRKQYSAVGTTPTKMKRTHSKSDSYTSKQLRKTCSKDIAMNDKNKIKVVVRRCSSKKGESISADNIHKGRKFETSKLSALIHENDKLKMLIENLNRQLEDIKNELNAERISFEEKFEYLNSLSSKSNLLKLQRSSTGIQTNSYELDYYDHEMECDMVMNAELQDLKLELYQQTLVTRCVCSKYIKLKAFKDEVVEKMLKTEAFYKVFINDIMHNFEECRISFALAKTDKMNKGSVEQILEKNARLAYNNAALQLELFRLEKELKMEKNPPVISYREEDIEIIKAIKAKTDEYTIERKPSSMSGSKMIRNKRISTETLSSTGDTSVENQISISGSVISVPVVVMNNGKVSYRMTPMFETVTDLQQPQVNHNVLGAMGDKRLPSM</sequence>
<gene>
    <name evidence="3" type="ORF">O3M35_010467</name>
</gene>
<feature type="region of interest" description="Disordered" evidence="2">
    <location>
        <begin position="25"/>
        <end position="47"/>
    </location>
</feature>
<name>A0AAW1D615_9HEMI</name>
<comment type="caution">
    <text evidence="3">The sequence shown here is derived from an EMBL/GenBank/DDBJ whole genome shotgun (WGS) entry which is preliminary data.</text>
</comment>
<accession>A0AAW1D615</accession>